<keyword evidence="8" id="KW-1185">Reference proteome</keyword>
<protein>
    <recommendedName>
        <fullName evidence="4">Selenoprotein M</fullName>
    </recommendedName>
</protein>
<dbReference type="InterPro" id="IPR039992">
    <property type="entry name" value="Sep15_SelM"/>
</dbReference>
<evidence type="ECO:0000256" key="3">
    <source>
        <dbReference type="ARBA" id="ARBA00022933"/>
    </source>
</evidence>
<dbReference type="EMBL" id="JAVRBK010000004">
    <property type="protein sequence ID" value="KAK5645424.1"/>
    <property type="molecule type" value="Genomic_DNA"/>
</dbReference>
<evidence type="ECO:0000256" key="5">
    <source>
        <dbReference type="SAM" id="SignalP"/>
    </source>
</evidence>
<organism evidence="7 8">
    <name type="scientific">Pyrocoelia pectoralis</name>
    <dbReference type="NCBI Taxonomy" id="417401"/>
    <lineage>
        <taxon>Eukaryota</taxon>
        <taxon>Metazoa</taxon>
        <taxon>Ecdysozoa</taxon>
        <taxon>Arthropoda</taxon>
        <taxon>Hexapoda</taxon>
        <taxon>Insecta</taxon>
        <taxon>Pterygota</taxon>
        <taxon>Neoptera</taxon>
        <taxon>Endopterygota</taxon>
        <taxon>Coleoptera</taxon>
        <taxon>Polyphaga</taxon>
        <taxon>Elateriformia</taxon>
        <taxon>Elateroidea</taxon>
        <taxon>Lampyridae</taxon>
        <taxon>Lampyrinae</taxon>
        <taxon>Pyrocoelia</taxon>
    </lineage>
</organism>
<dbReference type="Proteomes" id="UP001329430">
    <property type="component" value="Chromosome 4"/>
</dbReference>
<evidence type="ECO:0000256" key="4">
    <source>
        <dbReference type="ARBA" id="ARBA00040773"/>
    </source>
</evidence>
<accession>A0AAN7VKG7</accession>
<dbReference type="InterPro" id="IPR038219">
    <property type="entry name" value="Sep15/SelM_sf"/>
</dbReference>
<keyword evidence="3" id="KW-0712">Selenocysteine</keyword>
<comment type="caution">
    <text evidence="7">The sequence shown here is derived from an EMBL/GenBank/DDBJ whole genome shotgun (WGS) entry which is preliminary data.</text>
</comment>
<dbReference type="InterPro" id="IPR014912">
    <property type="entry name" value="Sep15_SelM_dom"/>
</dbReference>
<comment type="similarity">
    <text evidence="1">Belongs to the selenoprotein M/F family.</text>
</comment>
<dbReference type="SUPFAM" id="SSF52833">
    <property type="entry name" value="Thioredoxin-like"/>
    <property type="match status" value="1"/>
</dbReference>
<evidence type="ECO:0000313" key="7">
    <source>
        <dbReference type="EMBL" id="KAK5645424.1"/>
    </source>
</evidence>
<dbReference type="GO" id="GO:0016491">
    <property type="term" value="F:oxidoreductase activity"/>
    <property type="evidence" value="ECO:0007669"/>
    <property type="project" value="TreeGrafter"/>
</dbReference>
<dbReference type="AlphaFoldDB" id="A0AAN7VKG7"/>
<feature type="chain" id="PRO_5042991100" description="Selenoprotein M" evidence="5">
    <location>
        <begin position="24"/>
        <end position="110"/>
    </location>
</feature>
<dbReference type="PANTHER" id="PTHR13077:SF7">
    <property type="entry name" value="SELENOPROTEIN M"/>
    <property type="match status" value="1"/>
</dbReference>
<feature type="signal peptide" evidence="5">
    <location>
        <begin position="1"/>
        <end position="23"/>
    </location>
</feature>
<evidence type="ECO:0000256" key="2">
    <source>
        <dbReference type="ARBA" id="ARBA00022729"/>
    </source>
</evidence>
<evidence type="ECO:0000313" key="8">
    <source>
        <dbReference type="Proteomes" id="UP001329430"/>
    </source>
</evidence>
<evidence type="ECO:0000256" key="1">
    <source>
        <dbReference type="ARBA" id="ARBA00005742"/>
    </source>
</evidence>
<dbReference type="InterPro" id="IPR036249">
    <property type="entry name" value="Thioredoxin-like_sf"/>
</dbReference>
<feature type="domain" description="Selenoprotein F/M" evidence="6">
    <location>
        <begin position="29"/>
        <end position="99"/>
    </location>
</feature>
<dbReference type="GO" id="GO:0005788">
    <property type="term" value="C:endoplasmic reticulum lumen"/>
    <property type="evidence" value="ECO:0007669"/>
    <property type="project" value="TreeGrafter"/>
</dbReference>
<dbReference type="PANTHER" id="PTHR13077">
    <property type="entry name" value="SELENOPROTEIN F"/>
    <property type="match status" value="1"/>
</dbReference>
<proteinExistence type="inferred from homology"/>
<evidence type="ECO:0000259" key="6">
    <source>
        <dbReference type="Pfam" id="PF08806"/>
    </source>
</evidence>
<sequence length="110" mass="12648">MVSCAFFFTFGLLIFAKLDIAGSTATRAKVETCGGCKLNRYPELKSFIFDDFVNYENTELKLIAGASPELIFFDEHDAEVKRINLEGYNRKECNAILEDYNFQRKQKQDL</sequence>
<dbReference type="Pfam" id="PF08806">
    <property type="entry name" value="Sep15_SelM"/>
    <property type="match status" value="1"/>
</dbReference>
<reference evidence="7 8" key="1">
    <citation type="journal article" date="2024" name="Insects">
        <title>An Improved Chromosome-Level Genome Assembly of the Firefly Pyrocoelia pectoralis.</title>
        <authorList>
            <person name="Fu X."/>
            <person name="Meyer-Rochow V.B."/>
            <person name="Ballantyne L."/>
            <person name="Zhu X."/>
        </authorList>
    </citation>
    <scope>NUCLEOTIDE SEQUENCE [LARGE SCALE GENOMIC DNA]</scope>
    <source>
        <strain evidence="7">XCY_ONT2</strain>
    </source>
</reference>
<name>A0AAN7VKG7_9COLE</name>
<gene>
    <name evidence="7" type="ORF">RI129_006724</name>
</gene>
<keyword evidence="2 5" id="KW-0732">Signal</keyword>
<dbReference type="Gene3D" id="3.40.30.50">
    <property type="entry name" value="Sep15/SelM thioredoxin-like domain, active-site redox motif"/>
    <property type="match status" value="1"/>
</dbReference>